<reference evidence="15" key="1">
    <citation type="journal article" date="2014" name="Int. J. Syst. Evol. Microbiol.">
        <title>Complete genome sequence of Corynebacterium casei LMG S-19264T (=DSM 44701T), isolated from a smear-ripened cheese.</title>
        <authorList>
            <consortium name="US DOE Joint Genome Institute (JGI-PGF)"/>
            <person name="Walter F."/>
            <person name="Albersmeier A."/>
            <person name="Kalinowski J."/>
            <person name="Ruckert C."/>
        </authorList>
    </citation>
    <scope>NUCLEOTIDE SEQUENCE</scope>
    <source>
        <strain evidence="15">KCTC 42590</strain>
    </source>
</reference>
<dbReference type="InterPro" id="IPR012910">
    <property type="entry name" value="Plug_dom"/>
</dbReference>
<feature type="domain" description="TonB-dependent receptor-like beta-barrel" evidence="13">
    <location>
        <begin position="278"/>
        <end position="735"/>
    </location>
</feature>
<keyword evidence="3 11" id="KW-1134">Transmembrane beta strand</keyword>
<keyword evidence="16" id="KW-1185">Reference proteome</keyword>
<accession>A0A919E3Q2</accession>
<dbReference type="InterPro" id="IPR000531">
    <property type="entry name" value="Beta-barrel_TonB"/>
</dbReference>
<evidence type="ECO:0000256" key="4">
    <source>
        <dbReference type="ARBA" id="ARBA00022496"/>
    </source>
</evidence>
<evidence type="ECO:0000256" key="10">
    <source>
        <dbReference type="ARBA" id="ARBA00023237"/>
    </source>
</evidence>
<evidence type="ECO:0000256" key="1">
    <source>
        <dbReference type="ARBA" id="ARBA00004571"/>
    </source>
</evidence>
<dbReference type="SUPFAM" id="SSF56935">
    <property type="entry name" value="Porins"/>
    <property type="match status" value="1"/>
</dbReference>
<dbReference type="CDD" id="cd01347">
    <property type="entry name" value="ligand_gated_channel"/>
    <property type="match status" value="1"/>
</dbReference>
<evidence type="ECO:0000256" key="5">
    <source>
        <dbReference type="ARBA" id="ARBA00022692"/>
    </source>
</evidence>
<dbReference type="GO" id="GO:0009279">
    <property type="term" value="C:cell outer membrane"/>
    <property type="evidence" value="ECO:0007669"/>
    <property type="project" value="UniProtKB-SubCell"/>
</dbReference>
<keyword evidence="6" id="KW-0408">Iron</keyword>
<comment type="subcellular location">
    <subcellularLocation>
        <location evidence="1 11">Cell outer membrane</location>
        <topology evidence="1 11">Multi-pass membrane protein</topology>
    </subcellularLocation>
</comment>
<dbReference type="EMBL" id="BNCI01000001">
    <property type="protein sequence ID" value="GHF10862.1"/>
    <property type="molecule type" value="Genomic_DNA"/>
</dbReference>
<comment type="caution">
    <text evidence="15">The sequence shown here is derived from an EMBL/GenBank/DDBJ whole genome shotgun (WGS) entry which is preliminary data.</text>
</comment>
<dbReference type="Gene3D" id="2.40.170.20">
    <property type="entry name" value="TonB-dependent receptor, beta-barrel domain"/>
    <property type="match status" value="1"/>
</dbReference>
<keyword evidence="4" id="KW-0410">Iron transport</keyword>
<dbReference type="RefSeq" id="WP_191249575.1">
    <property type="nucleotide sequence ID" value="NZ_BNCI01000001.1"/>
</dbReference>
<gene>
    <name evidence="15" type="ORF">GCM10017044_00680</name>
</gene>
<evidence type="ECO:0000256" key="6">
    <source>
        <dbReference type="ARBA" id="ARBA00023004"/>
    </source>
</evidence>
<dbReference type="Pfam" id="PF07715">
    <property type="entry name" value="Plug"/>
    <property type="match status" value="1"/>
</dbReference>
<evidence type="ECO:0000256" key="9">
    <source>
        <dbReference type="ARBA" id="ARBA00023136"/>
    </source>
</evidence>
<evidence type="ECO:0000256" key="2">
    <source>
        <dbReference type="ARBA" id="ARBA00022448"/>
    </source>
</evidence>
<organism evidence="15 16">
    <name type="scientific">Kordiimonas sediminis</name>
    <dbReference type="NCBI Taxonomy" id="1735581"/>
    <lineage>
        <taxon>Bacteria</taxon>
        <taxon>Pseudomonadati</taxon>
        <taxon>Pseudomonadota</taxon>
        <taxon>Alphaproteobacteria</taxon>
        <taxon>Kordiimonadales</taxon>
        <taxon>Kordiimonadaceae</taxon>
        <taxon>Kordiimonas</taxon>
    </lineage>
</organism>
<evidence type="ECO:0000259" key="13">
    <source>
        <dbReference type="Pfam" id="PF00593"/>
    </source>
</evidence>
<dbReference type="PANTHER" id="PTHR32552">
    <property type="entry name" value="FERRICHROME IRON RECEPTOR-RELATED"/>
    <property type="match status" value="1"/>
</dbReference>
<evidence type="ECO:0000313" key="15">
    <source>
        <dbReference type="EMBL" id="GHF10862.1"/>
    </source>
</evidence>
<dbReference type="PANTHER" id="PTHR32552:SF81">
    <property type="entry name" value="TONB-DEPENDENT OUTER MEMBRANE RECEPTOR"/>
    <property type="match status" value="1"/>
</dbReference>
<dbReference type="InterPro" id="IPR039426">
    <property type="entry name" value="TonB-dep_rcpt-like"/>
</dbReference>
<dbReference type="InterPro" id="IPR036942">
    <property type="entry name" value="Beta-barrel_TonB_sf"/>
</dbReference>
<evidence type="ECO:0000256" key="11">
    <source>
        <dbReference type="PROSITE-ProRule" id="PRU01360"/>
    </source>
</evidence>
<keyword evidence="7" id="KW-0406">Ion transport</keyword>
<evidence type="ECO:0000256" key="7">
    <source>
        <dbReference type="ARBA" id="ARBA00023065"/>
    </source>
</evidence>
<keyword evidence="10 11" id="KW-0998">Cell outer membrane</keyword>
<dbReference type="GO" id="GO:0006826">
    <property type="term" value="P:iron ion transport"/>
    <property type="evidence" value="ECO:0007669"/>
    <property type="project" value="UniProtKB-KW"/>
</dbReference>
<reference evidence="15" key="2">
    <citation type="submission" date="2020-09" db="EMBL/GenBank/DDBJ databases">
        <authorList>
            <person name="Sun Q."/>
            <person name="Kim S."/>
        </authorList>
    </citation>
    <scope>NUCLEOTIDE SEQUENCE</scope>
    <source>
        <strain evidence="15">KCTC 42590</strain>
    </source>
</reference>
<dbReference type="Proteomes" id="UP000630923">
    <property type="component" value="Unassembled WGS sequence"/>
</dbReference>
<keyword evidence="15" id="KW-0675">Receptor</keyword>
<evidence type="ECO:0000256" key="8">
    <source>
        <dbReference type="ARBA" id="ARBA00023077"/>
    </source>
</evidence>
<comment type="similarity">
    <text evidence="11 12">Belongs to the TonB-dependent receptor family.</text>
</comment>
<evidence type="ECO:0000313" key="16">
    <source>
        <dbReference type="Proteomes" id="UP000630923"/>
    </source>
</evidence>
<protein>
    <submittedName>
        <fullName evidence="15">TonB-dependent receptor</fullName>
    </submittedName>
</protein>
<evidence type="ECO:0000256" key="12">
    <source>
        <dbReference type="RuleBase" id="RU003357"/>
    </source>
</evidence>
<dbReference type="Pfam" id="PF00593">
    <property type="entry name" value="TonB_dep_Rec_b-barrel"/>
    <property type="match status" value="1"/>
</dbReference>
<keyword evidence="2 11" id="KW-0813">Transport</keyword>
<keyword evidence="5 11" id="KW-0812">Transmembrane</keyword>
<keyword evidence="8 12" id="KW-0798">TonB box</keyword>
<feature type="domain" description="TonB-dependent receptor plug" evidence="14">
    <location>
        <begin position="55"/>
        <end position="162"/>
    </location>
</feature>
<dbReference type="AlphaFoldDB" id="A0A919E3Q2"/>
<keyword evidence="9 11" id="KW-0472">Membrane</keyword>
<proteinExistence type="inferred from homology"/>
<sequence>MNITRCIPDYPTSLKSILSTTTAIGLSLVAAAPAIAQEMLLEEIQVTAQKRSQSVQDVGIAITALSGDQMRALGYTNAQQVTALAPGVSTVQPNGEANYAVAIRGVANSDFTTNVESPVAIYVDEVYISQMSGTGFQLFDMERVEVLRGPQGTLFGRNATGGLVQFITKKPTEEFEGYASLSYGSWNRVKGEAAISGPVSENLSARVSVTGHKGGGYIENRLSDKDLNNVNDYAGRLQLLFKPTDTMDILLNVRGSSQDIRTGFFEHATAIYPDSTPTPGVPNSNLDGYTDTDGDVYAGDYNFQGYNDLETMGYTATISWDVSSNMTLTSLTDYQTVQRNYIEDSDSSPSDYFNFFLTTDSKQFSQELRLNGTTDRMKWVTGFYYLDLDIDDSNGTVARDWFKDALPALFGGTQEEFGGLNGIYNPYSLQSESWSIFADIEYDLTDTLSLTGGFRWIEEDKTMEYRDIGVLFTDNAEAAPIENYTELFDLVMPYSGERDDGNWSARVQLNYKPNSDLLTYLSWNRGVKSGSFNAPVLPTDILVTDTFMNYEPEKLDAFEAGFKLDIPDSNLRINGAAYYYDYKNYQGFSIVGLDTFTLNTQAKNKGFELEVFSSPAPGLDLMAGVGYIDSEVTDIPGMTIDVETPAGTAEAFLPGAVLTSVQTPKWNLNGLARYEFAVGEGSMSVQTDFQYRSKHYFSLLQSPASTEKGYAIFNASAAWMNADEDWEVRFSVDNLFNEKYRVQIFDLSGNIDNGGLFFGMIEEYYGRPRSWRLSVTHNF</sequence>
<evidence type="ECO:0000259" key="14">
    <source>
        <dbReference type="Pfam" id="PF07715"/>
    </source>
</evidence>
<evidence type="ECO:0000256" key="3">
    <source>
        <dbReference type="ARBA" id="ARBA00022452"/>
    </source>
</evidence>
<name>A0A919E3Q2_9PROT</name>
<dbReference type="PROSITE" id="PS52016">
    <property type="entry name" value="TONB_DEPENDENT_REC_3"/>
    <property type="match status" value="1"/>
</dbReference>